<evidence type="ECO:0000259" key="12">
    <source>
        <dbReference type="PROSITE" id="PS51975"/>
    </source>
</evidence>
<feature type="domain" description="RNase H type-2" evidence="12">
    <location>
        <begin position="28"/>
        <end position="253"/>
    </location>
</feature>
<dbReference type="FunFam" id="1.10.10.460:FF:000001">
    <property type="entry name" value="Ribonuclease"/>
    <property type="match status" value="1"/>
</dbReference>
<keyword evidence="7 10" id="KW-0255">Endonuclease</keyword>
<dbReference type="GO" id="GO:0006298">
    <property type="term" value="P:mismatch repair"/>
    <property type="evidence" value="ECO:0007669"/>
    <property type="project" value="TreeGrafter"/>
</dbReference>
<comment type="function">
    <text evidence="11">Endonuclease that specifically degrades the RNA of RNA-DNA hybrids.</text>
</comment>
<organism evidence="13 14">
    <name type="scientific">Branchiostoma belcheri</name>
    <name type="common">Amphioxus</name>
    <dbReference type="NCBI Taxonomy" id="7741"/>
    <lineage>
        <taxon>Eukaryota</taxon>
        <taxon>Metazoa</taxon>
        <taxon>Chordata</taxon>
        <taxon>Cephalochordata</taxon>
        <taxon>Leptocardii</taxon>
        <taxon>Amphioxiformes</taxon>
        <taxon>Branchiostomatidae</taxon>
        <taxon>Branchiostoma</taxon>
    </lineage>
</organism>
<evidence type="ECO:0000256" key="7">
    <source>
        <dbReference type="ARBA" id="ARBA00022759"/>
    </source>
</evidence>
<dbReference type="GO" id="GO:0046872">
    <property type="term" value="F:metal ion binding"/>
    <property type="evidence" value="ECO:0007669"/>
    <property type="project" value="UniProtKB-KW"/>
</dbReference>
<dbReference type="GO" id="GO:0003723">
    <property type="term" value="F:RNA binding"/>
    <property type="evidence" value="ECO:0007669"/>
    <property type="project" value="UniProtKB-UniRule"/>
</dbReference>
<comment type="function">
    <text evidence="9">Catalytic subunit of RNase HII, an endonuclease that specifically degrades the RNA of RNA:DNA hybrids. Participates in DNA replication, possibly by mediating the removal of lagging-strand Okazaki fragment RNA primers during DNA replication. Mediates the excision of single ribonucleotides from DNA:RNA duplexes.</text>
</comment>
<dbReference type="RefSeq" id="XP_019635616.1">
    <property type="nucleotide sequence ID" value="XM_019780057.1"/>
</dbReference>
<dbReference type="Gene3D" id="3.30.420.10">
    <property type="entry name" value="Ribonuclease H-like superfamily/Ribonuclease H"/>
    <property type="match status" value="1"/>
</dbReference>
<evidence type="ECO:0000256" key="11">
    <source>
        <dbReference type="RuleBase" id="RU003515"/>
    </source>
</evidence>
<evidence type="ECO:0000256" key="8">
    <source>
        <dbReference type="ARBA" id="ARBA00022801"/>
    </source>
</evidence>
<dbReference type="CDD" id="cd07181">
    <property type="entry name" value="RNase_HII_eukaryota_like"/>
    <property type="match status" value="1"/>
</dbReference>
<feature type="binding site" evidence="10">
    <location>
        <position position="34"/>
    </location>
    <ligand>
        <name>a divalent metal cation</name>
        <dbReference type="ChEBI" id="CHEBI:60240"/>
    </ligand>
</feature>
<dbReference type="InterPro" id="IPR036397">
    <property type="entry name" value="RNaseH_sf"/>
</dbReference>
<evidence type="ECO:0000313" key="15">
    <source>
        <dbReference type="RefSeq" id="XP_019635617.1"/>
    </source>
</evidence>
<comment type="cofactor">
    <cofactor evidence="10">
        <name>Mn(2+)</name>
        <dbReference type="ChEBI" id="CHEBI:29035"/>
    </cofactor>
    <cofactor evidence="10">
        <name>Mg(2+)</name>
        <dbReference type="ChEBI" id="CHEBI:18420"/>
    </cofactor>
    <text evidence="10">Manganese or magnesium. Binds 1 divalent metal ion per monomer in the absence of substrate. May bind a second metal ion after substrate binding.</text>
</comment>
<evidence type="ECO:0000256" key="5">
    <source>
        <dbReference type="ARBA" id="ARBA00022722"/>
    </source>
</evidence>
<gene>
    <name evidence="14 15" type="primary">LOC109478489</name>
</gene>
<name>A0A6P5A1E4_BRABE</name>
<comment type="cofactor">
    <cofactor evidence="2">
        <name>Mg(2+)</name>
        <dbReference type="ChEBI" id="CHEBI:18420"/>
    </cofactor>
</comment>
<keyword evidence="8 10" id="KW-0378">Hydrolase</keyword>
<dbReference type="InterPro" id="IPR012337">
    <property type="entry name" value="RNaseH-like_sf"/>
</dbReference>
<dbReference type="OrthoDB" id="7462577at2759"/>
<evidence type="ECO:0000256" key="2">
    <source>
        <dbReference type="ARBA" id="ARBA00001946"/>
    </source>
</evidence>
<evidence type="ECO:0000256" key="3">
    <source>
        <dbReference type="ARBA" id="ARBA00007058"/>
    </source>
</evidence>
<evidence type="ECO:0000313" key="13">
    <source>
        <dbReference type="Proteomes" id="UP000515135"/>
    </source>
</evidence>
<evidence type="ECO:0000256" key="10">
    <source>
        <dbReference type="PROSITE-ProRule" id="PRU01319"/>
    </source>
</evidence>
<dbReference type="Gene3D" id="1.10.10.460">
    <property type="entry name" value="Ribonuclease hii. Domain 2"/>
    <property type="match status" value="1"/>
</dbReference>
<keyword evidence="5 10" id="KW-0540">Nuclease</keyword>
<dbReference type="KEGG" id="bbel:109478489"/>
<dbReference type="GeneID" id="109478489"/>
<dbReference type="RefSeq" id="XP_019635617.1">
    <property type="nucleotide sequence ID" value="XM_019780058.1"/>
</dbReference>
<dbReference type="Proteomes" id="UP000515135">
    <property type="component" value="Unplaced"/>
</dbReference>
<reference evidence="14 15" key="1">
    <citation type="submission" date="2025-04" db="UniProtKB">
        <authorList>
            <consortium name="RefSeq"/>
        </authorList>
    </citation>
    <scope>IDENTIFICATION</scope>
    <source>
        <tissue evidence="14 15">Gonad</tissue>
    </source>
</reference>
<dbReference type="GO" id="GO:0004523">
    <property type="term" value="F:RNA-DNA hybrid ribonuclease activity"/>
    <property type="evidence" value="ECO:0007669"/>
    <property type="project" value="UniProtKB-UniRule"/>
</dbReference>
<dbReference type="EC" id="3.1.26.4" evidence="11"/>
<feature type="binding site" evidence="10">
    <location>
        <position position="35"/>
    </location>
    <ligand>
        <name>a divalent metal cation</name>
        <dbReference type="ChEBI" id="CHEBI:60240"/>
    </ligand>
</feature>
<dbReference type="FunFam" id="3.30.420.10:FF:000016">
    <property type="entry name" value="Ribonuclease"/>
    <property type="match status" value="1"/>
</dbReference>
<dbReference type="NCBIfam" id="TIGR00729">
    <property type="entry name" value="ribonuclease HII"/>
    <property type="match status" value="1"/>
</dbReference>
<accession>A0A6P5A1E4</accession>
<dbReference type="InterPro" id="IPR024567">
    <property type="entry name" value="RNase_HII/HIII_dom"/>
</dbReference>
<dbReference type="InterPro" id="IPR023160">
    <property type="entry name" value="RNase_HII_hlx-loop-hlx_cap_dom"/>
</dbReference>
<dbReference type="InterPro" id="IPR004649">
    <property type="entry name" value="RNase_H2_suA"/>
</dbReference>
<evidence type="ECO:0000256" key="1">
    <source>
        <dbReference type="ARBA" id="ARBA00000077"/>
    </source>
</evidence>
<comment type="catalytic activity">
    <reaction evidence="1 10 11">
        <text>Endonucleolytic cleavage to 5'-phosphomonoester.</text>
        <dbReference type="EC" id="3.1.26.4"/>
    </reaction>
</comment>
<evidence type="ECO:0000256" key="9">
    <source>
        <dbReference type="ARBA" id="ARBA00024981"/>
    </source>
</evidence>
<dbReference type="SUPFAM" id="SSF53098">
    <property type="entry name" value="Ribonuclease H-like"/>
    <property type="match status" value="1"/>
</dbReference>
<evidence type="ECO:0000256" key="6">
    <source>
        <dbReference type="ARBA" id="ARBA00022723"/>
    </source>
</evidence>
<sequence>MDLCDFEEDNTKSCVVGSEVPDVTKGEPCCLGIDEAGRGPVLGPMVYGICYCPLSGQDRLKDMGFADSKTLTEEQREKLFEAIAGAGEFMGWTIHILAPNAISNCMLRRSKYNLNTLSHDTAIGLIQRTLDSGVNLQEVYVDTVGDASKYQDKLKGIFPDLDITVTPKADAKFPIVSAASICAKVARDRAVKGWGFFEETEDSAISRKFGSGYPSDPDTKKWLAGMVDPVFGFPQFVRFSWSTASKILDDKAVPVNWDDEDEDEKAATPSVLSFFAAKGEDPKQKKHQYFQERFLHSVTDFGS</sequence>
<comment type="similarity">
    <text evidence="3">Belongs to the RNase HII family. Eukaryotic subfamily.</text>
</comment>
<feature type="binding site" evidence="10">
    <location>
        <position position="142"/>
    </location>
    <ligand>
        <name>a divalent metal cation</name>
        <dbReference type="ChEBI" id="CHEBI:60240"/>
    </ligand>
</feature>
<keyword evidence="6 10" id="KW-0479">Metal-binding</keyword>
<keyword evidence="13" id="KW-1185">Reference proteome</keyword>
<dbReference type="PROSITE" id="PS51975">
    <property type="entry name" value="RNASE_H_2"/>
    <property type="match status" value="1"/>
</dbReference>
<dbReference type="GO" id="GO:0043137">
    <property type="term" value="P:DNA replication, removal of RNA primer"/>
    <property type="evidence" value="ECO:0007669"/>
    <property type="project" value="TreeGrafter"/>
</dbReference>
<comment type="subunit">
    <text evidence="4">The RNase H2 complex is a heterotrimer composed of the catalytic subunit RNASEH2A and the non-catalytic subunits RNASEH2B and RNASEH2C.</text>
</comment>
<evidence type="ECO:0000313" key="14">
    <source>
        <dbReference type="RefSeq" id="XP_019635616.1"/>
    </source>
</evidence>
<dbReference type="AlphaFoldDB" id="A0A6P5A1E4"/>
<dbReference type="PANTHER" id="PTHR10954:SF7">
    <property type="entry name" value="RIBONUCLEASE H2 SUBUNIT A"/>
    <property type="match status" value="1"/>
</dbReference>
<dbReference type="InterPro" id="IPR001352">
    <property type="entry name" value="RNase_HII/HIII"/>
</dbReference>
<dbReference type="Pfam" id="PF01351">
    <property type="entry name" value="RNase_HII"/>
    <property type="match status" value="1"/>
</dbReference>
<dbReference type="GO" id="GO:0032299">
    <property type="term" value="C:ribonuclease H2 complex"/>
    <property type="evidence" value="ECO:0007669"/>
    <property type="project" value="TreeGrafter"/>
</dbReference>
<dbReference type="PANTHER" id="PTHR10954">
    <property type="entry name" value="RIBONUCLEASE H2 SUBUNIT A"/>
    <property type="match status" value="1"/>
</dbReference>
<evidence type="ECO:0000256" key="4">
    <source>
        <dbReference type="ARBA" id="ARBA00011277"/>
    </source>
</evidence>
<proteinExistence type="inferred from homology"/>
<protein>
    <recommendedName>
        <fullName evidence="11">Ribonuclease</fullName>
        <ecNumber evidence="11">3.1.26.4</ecNumber>
    </recommendedName>
</protein>